<feature type="region of interest" description="Disordered" evidence="13">
    <location>
        <begin position="677"/>
        <end position="716"/>
    </location>
</feature>
<dbReference type="AlphaFoldDB" id="A0A9F5N4U4"/>
<dbReference type="PANTHER" id="PTHR23226:SF379">
    <property type="entry name" value="C2H2-TYPE DOMAIN-CONTAINING PROTEIN"/>
    <property type="match status" value="1"/>
</dbReference>
<dbReference type="InterPro" id="IPR038269">
    <property type="entry name" value="SCAN_sf"/>
</dbReference>
<feature type="domain" description="C2H2-type" evidence="14">
    <location>
        <begin position="1050"/>
        <end position="1077"/>
    </location>
</feature>
<feature type="region of interest" description="Disordered" evidence="13">
    <location>
        <begin position="560"/>
        <end position="662"/>
    </location>
</feature>
<comment type="subcellular location">
    <subcellularLocation>
        <location evidence="2">Nucleus</location>
    </subcellularLocation>
</comment>
<dbReference type="FunFam" id="3.30.160.60:FF:000478">
    <property type="entry name" value="Zinc finger protein 133"/>
    <property type="match status" value="1"/>
</dbReference>
<dbReference type="InterPro" id="IPR013087">
    <property type="entry name" value="Znf_C2H2_type"/>
</dbReference>
<gene>
    <name evidence="17" type="primary">LOC103057463</name>
</gene>
<dbReference type="Proteomes" id="UP000695026">
    <property type="component" value="Unplaced"/>
</dbReference>
<feature type="compositionally biased region" description="Basic and acidic residues" evidence="13">
    <location>
        <begin position="606"/>
        <end position="616"/>
    </location>
</feature>
<feature type="domain" description="SCAN box" evidence="15">
    <location>
        <begin position="759"/>
        <end position="837"/>
    </location>
</feature>
<name>A0A9F5N4U4_PYTBI</name>
<dbReference type="FunFam" id="3.30.160.60:FF:001239">
    <property type="entry name" value="Zinc finger protein 615"/>
    <property type="match status" value="1"/>
</dbReference>
<dbReference type="FunFam" id="3.30.160.60:FF:000384">
    <property type="entry name" value="Zinc finger protein 550"/>
    <property type="match status" value="1"/>
</dbReference>
<evidence type="ECO:0000256" key="10">
    <source>
        <dbReference type="ARBA" id="ARBA00023163"/>
    </source>
</evidence>
<evidence type="ECO:0000256" key="12">
    <source>
        <dbReference type="PROSITE-ProRule" id="PRU00042"/>
    </source>
</evidence>
<evidence type="ECO:0000256" key="8">
    <source>
        <dbReference type="ARBA" id="ARBA00023015"/>
    </source>
</evidence>
<dbReference type="GO" id="GO:0000978">
    <property type="term" value="F:RNA polymerase II cis-regulatory region sequence-specific DNA binding"/>
    <property type="evidence" value="ECO:0007669"/>
    <property type="project" value="TreeGrafter"/>
</dbReference>
<keyword evidence="8" id="KW-0805">Transcription regulation</keyword>
<dbReference type="GeneID" id="103057463"/>
<organism evidence="16 17">
    <name type="scientific">Python bivittatus</name>
    <name type="common">Burmese python</name>
    <name type="synonym">Python molurus bivittatus</name>
    <dbReference type="NCBI Taxonomy" id="176946"/>
    <lineage>
        <taxon>Eukaryota</taxon>
        <taxon>Metazoa</taxon>
        <taxon>Chordata</taxon>
        <taxon>Craniata</taxon>
        <taxon>Vertebrata</taxon>
        <taxon>Euteleostomi</taxon>
        <taxon>Lepidosauria</taxon>
        <taxon>Squamata</taxon>
        <taxon>Bifurcata</taxon>
        <taxon>Unidentata</taxon>
        <taxon>Episquamata</taxon>
        <taxon>Toxicofera</taxon>
        <taxon>Serpentes</taxon>
        <taxon>Henophidia</taxon>
        <taxon>Pythonidae</taxon>
        <taxon>Python</taxon>
    </lineage>
</organism>
<comment type="similarity">
    <text evidence="3">Belongs to the krueppel C2H2-type zinc-finger protein family.</text>
</comment>
<keyword evidence="6 12" id="KW-0863">Zinc-finger</keyword>
<feature type="compositionally biased region" description="Basic and acidic residues" evidence="13">
    <location>
        <begin position="643"/>
        <end position="658"/>
    </location>
</feature>
<dbReference type="FunFam" id="3.30.160.60:FF:003000">
    <property type="entry name" value="Zinc finger and SCAN domain-containing 20"/>
    <property type="match status" value="1"/>
</dbReference>
<evidence type="ECO:0000256" key="7">
    <source>
        <dbReference type="ARBA" id="ARBA00022833"/>
    </source>
</evidence>
<evidence type="ECO:0000259" key="15">
    <source>
        <dbReference type="PROSITE" id="PS50804"/>
    </source>
</evidence>
<dbReference type="GO" id="GO:0005634">
    <property type="term" value="C:nucleus"/>
    <property type="evidence" value="ECO:0007669"/>
    <property type="project" value="UniProtKB-SubCell"/>
</dbReference>
<feature type="domain" description="C2H2-type" evidence="14">
    <location>
        <begin position="542"/>
        <end position="569"/>
    </location>
</feature>
<sequence length="1098" mass="124464">MAFEQGRAVPLGLLQEVGVQQGVKTEQPDCVPFESQAGKGPPVLLTGSTKEFSERTRVGYQKGLQQPWEAQLQAFWKAMESSQQSPWALKEEALCPPEVASNFRKHLASEKMSHPGPSREDQLTVNSISVKDQGECGKVKEEVQQMEKAASGTDLERQHFRQLGYQEAEGPREVCSRLWELCHQWLKPERRTKEQILELVTLEQFLAILPPEMQTWVRRGRPESCPQAVALAEDFLLRQPPREEEEQVGFPEGCAASPELSGGPSSEWQKPLFVEIKQEEDKEPHLLKDGKEQSELEKDKNFEALWALPRRAEPKVSSWPKQDGATVSPTEAYPEKDQNKFINSQGRYIELDRSMAPLAISSGESQKPVSEGEKSCARCSKDLPLKYNVQAHERTQMGEKPHKCSVCGKGFSTRAYLITHERIHTGEKPYQCSDCGKSFCDNSNLTVHKRTHTGERPYKCTDCGKSFRERPVLIRHQRIHTGEKPYRCRDCGKGFSQSSGLLVHERTHTQERPYTCTDCGKSFGGNSNLRVHMRIHTGEKPYRCSDCGKTFGDRSLLVRHQSSHQEEKYGGSAATTEREHSASPRSRGEKMAAELRETSAPGPLKAEQRKGTEMGERILAGTKKGKGGGPGSRLIPTGSIQDFWERPVPEKATPEPRRSLQQRWESQLQEFLKVLEDPSLEGGSPQPRPPLPRSSPRPSLTSFRGRANCTQQPRAERGAQLAISLGGEAHLMEPPKRLHSQKAASLPLGQQAVALNDERCLFRQFGYQEAEGPREACRHLRRLCHQWLKPERHTKEQILELVVLEQFLAILPPEMQGWVRECRPQTCAQAVILAEDFLLRQQESKAQEEQAISLFEKDHLTEKAPLESWQRPLLRETKRESDRHAVLLADEKLCGAENEDRESRWTWSGRSEPSVACSPGLGEASETLYWNSLEKAEGKFINSQGTYEDLDESVLQPGLFPSERDNACLICRKAFRRRSNLIAHERTHSGERWYNCSECGKSFVSRAAFLIHQRVHTGEKPYKCSYCGKGFNTGSSLTRHKRIHTGEKPYKCLDCGKRFNDYSNFIVHKRIHTGEKPYECSVCGKRFSDNSNFIKHHH</sequence>
<evidence type="ECO:0000256" key="5">
    <source>
        <dbReference type="ARBA" id="ARBA00022737"/>
    </source>
</evidence>
<evidence type="ECO:0000256" key="6">
    <source>
        <dbReference type="ARBA" id="ARBA00022771"/>
    </source>
</evidence>
<dbReference type="Gene3D" id="1.10.4020.10">
    <property type="entry name" value="DNA breaking-rejoining enzymes"/>
    <property type="match status" value="2"/>
</dbReference>
<evidence type="ECO:0000259" key="14">
    <source>
        <dbReference type="PROSITE" id="PS50157"/>
    </source>
</evidence>
<feature type="domain" description="C2H2-type" evidence="14">
    <location>
        <begin position="966"/>
        <end position="993"/>
    </location>
</feature>
<feature type="domain" description="C2H2-type" evidence="14">
    <location>
        <begin position="458"/>
        <end position="485"/>
    </location>
</feature>
<dbReference type="PROSITE" id="PS50804">
    <property type="entry name" value="SCAN_BOX"/>
    <property type="match status" value="2"/>
</dbReference>
<dbReference type="FunFam" id="3.30.160.60:FF:001270">
    <property type="entry name" value="zinc finger protein 583 isoform X1"/>
    <property type="match status" value="2"/>
</dbReference>
<dbReference type="Pfam" id="PF00096">
    <property type="entry name" value="zf-C2H2"/>
    <property type="match status" value="11"/>
</dbReference>
<accession>A0A9F5N4U4</accession>
<dbReference type="Gene3D" id="3.30.160.60">
    <property type="entry name" value="Classic Zinc Finger"/>
    <property type="match status" value="11"/>
</dbReference>
<dbReference type="PANTHER" id="PTHR23226">
    <property type="entry name" value="ZINC FINGER AND SCAN DOMAIN-CONTAINING"/>
    <property type="match status" value="1"/>
</dbReference>
<dbReference type="KEGG" id="pbi:103057463"/>
<keyword evidence="5" id="KW-0677">Repeat</keyword>
<dbReference type="FunFam" id="1.10.4020.10:FF:000001">
    <property type="entry name" value="zinc finger protein 263 isoform X1"/>
    <property type="match status" value="2"/>
</dbReference>
<evidence type="ECO:0000256" key="1">
    <source>
        <dbReference type="ARBA" id="ARBA00003767"/>
    </source>
</evidence>
<dbReference type="FunFam" id="3.30.160.60:FF:000295">
    <property type="entry name" value="zinc finger protein 19"/>
    <property type="match status" value="1"/>
</dbReference>
<dbReference type="InterPro" id="IPR036236">
    <property type="entry name" value="Znf_C2H2_sf"/>
</dbReference>
<keyword evidence="7" id="KW-0862">Zinc</keyword>
<dbReference type="PROSITE" id="PS00028">
    <property type="entry name" value="ZINC_FINGER_C2H2_1"/>
    <property type="match status" value="10"/>
</dbReference>
<dbReference type="Pfam" id="PF02023">
    <property type="entry name" value="SCAN"/>
    <property type="match status" value="2"/>
</dbReference>
<feature type="domain" description="C2H2-type" evidence="14">
    <location>
        <begin position="994"/>
        <end position="1021"/>
    </location>
</feature>
<evidence type="ECO:0000256" key="13">
    <source>
        <dbReference type="SAM" id="MobiDB-lite"/>
    </source>
</evidence>
<evidence type="ECO:0000256" key="9">
    <source>
        <dbReference type="ARBA" id="ARBA00023125"/>
    </source>
</evidence>
<evidence type="ECO:0000256" key="4">
    <source>
        <dbReference type="ARBA" id="ARBA00022723"/>
    </source>
</evidence>
<reference evidence="17" key="1">
    <citation type="submission" date="2025-08" db="UniProtKB">
        <authorList>
            <consortium name="RefSeq"/>
        </authorList>
    </citation>
    <scope>IDENTIFICATION</scope>
    <source>
        <tissue evidence="17">Liver</tissue>
    </source>
</reference>
<dbReference type="SMART" id="SM00431">
    <property type="entry name" value="SCAN"/>
    <property type="match status" value="2"/>
</dbReference>
<keyword evidence="4" id="KW-0479">Metal-binding</keyword>
<feature type="domain" description="C2H2-type" evidence="14">
    <location>
        <begin position="402"/>
        <end position="429"/>
    </location>
</feature>
<feature type="domain" description="C2H2-type" evidence="14">
    <location>
        <begin position="514"/>
        <end position="541"/>
    </location>
</feature>
<proteinExistence type="inferred from homology"/>
<keyword evidence="11" id="KW-0539">Nucleus</keyword>
<keyword evidence="16" id="KW-1185">Reference proteome</keyword>
<dbReference type="RefSeq" id="XP_025031762.1">
    <property type="nucleotide sequence ID" value="XM_025175994.1"/>
</dbReference>
<evidence type="ECO:0000313" key="17">
    <source>
        <dbReference type="RefSeq" id="XP_025031762.1"/>
    </source>
</evidence>
<evidence type="ECO:0000256" key="2">
    <source>
        <dbReference type="ARBA" id="ARBA00004123"/>
    </source>
</evidence>
<comment type="function">
    <text evidence="1">May be involved in transcriptional regulation.</text>
</comment>
<dbReference type="SMART" id="SM00355">
    <property type="entry name" value="ZnF_C2H2"/>
    <property type="match status" value="11"/>
</dbReference>
<dbReference type="OMA" id="FRGRANC"/>
<feature type="domain" description="C2H2-type" evidence="14">
    <location>
        <begin position="1022"/>
        <end position="1049"/>
    </location>
</feature>
<dbReference type="InterPro" id="IPR003309">
    <property type="entry name" value="SCAN_dom"/>
</dbReference>
<dbReference type="PROSITE" id="PS50157">
    <property type="entry name" value="ZINC_FINGER_C2H2_2"/>
    <property type="match status" value="12"/>
</dbReference>
<feature type="domain" description="C2H2-type" evidence="14">
    <location>
        <begin position="486"/>
        <end position="513"/>
    </location>
</feature>
<feature type="domain" description="SCAN box" evidence="15">
    <location>
        <begin position="157"/>
        <end position="235"/>
    </location>
</feature>
<keyword evidence="9" id="KW-0238">DNA-binding</keyword>
<evidence type="ECO:0000256" key="11">
    <source>
        <dbReference type="ARBA" id="ARBA00023242"/>
    </source>
</evidence>
<dbReference type="OrthoDB" id="654211at2759"/>
<dbReference type="SUPFAM" id="SSF57667">
    <property type="entry name" value="beta-beta-alpha zinc fingers"/>
    <property type="match status" value="7"/>
</dbReference>
<dbReference type="GO" id="GO:0000981">
    <property type="term" value="F:DNA-binding transcription factor activity, RNA polymerase II-specific"/>
    <property type="evidence" value="ECO:0007669"/>
    <property type="project" value="TreeGrafter"/>
</dbReference>
<dbReference type="FunFam" id="3.30.160.60:FF:002343">
    <property type="entry name" value="Zinc finger protein 33A"/>
    <property type="match status" value="1"/>
</dbReference>
<evidence type="ECO:0000256" key="3">
    <source>
        <dbReference type="ARBA" id="ARBA00006991"/>
    </source>
</evidence>
<dbReference type="GO" id="GO:0008270">
    <property type="term" value="F:zinc ion binding"/>
    <property type="evidence" value="ECO:0007669"/>
    <property type="project" value="UniProtKB-KW"/>
</dbReference>
<keyword evidence="10" id="KW-0804">Transcription</keyword>
<dbReference type="FunFam" id="3.30.160.60:FF:000016">
    <property type="entry name" value="zinc finger protein 37 homolog"/>
    <property type="match status" value="1"/>
</dbReference>
<feature type="compositionally biased region" description="Pro residues" evidence="13">
    <location>
        <begin position="686"/>
        <end position="695"/>
    </location>
</feature>
<feature type="compositionally biased region" description="Basic and acidic residues" evidence="13">
    <location>
        <begin position="576"/>
        <end position="597"/>
    </location>
</feature>
<evidence type="ECO:0000313" key="16">
    <source>
        <dbReference type="Proteomes" id="UP000695026"/>
    </source>
</evidence>
<dbReference type="FunFam" id="3.30.160.60:FF:002063">
    <property type="entry name" value="RB associated KRAB zinc finger"/>
    <property type="match status" value="1"/>
</dbReference>
<dbReference type="FunFam" id="3.30.160.60:FF:000060">
    <property type="entry name" value="zinc finger protein 436"/>
    <property type="match status" value="1"/>
</dbReference>
<dbReference type="CDD" id="cd07936">
    <property type="entry name" value="SCAN"/>
    <property type="match status" value="2"/>
</dbReference>
<feature type="domain" description="C2H2-type" evidence="14">
    <location>
        <begin position="374"/>
        <end position="401"/>
    </location>
</feature>
<protein>
    <submittedName>
        <fullName evidence="17">Zinc finger protein 853-like</fullName>
    </submittedName>
</protein>
<dbReference type="SUPFAM" id="SSF47353">
    <property type="entry name" value="Retrovirus capsid dimerization domain-like"/>
    <property type="match status" value="2"/>
</dbReference>
<feature type="domain" description="C2H2-type" evidence="14">
    <location>
        <begin position="430"/>
        <end position="457"/>
    </location>
</feature>
<feature type="domain" description="C2H2-type" evidence="14">
    <location>
        <begin position="1078"/>
        <end position="1098"/>
    </location>
</feature>